<evidence type="ECO:0000313" key="4">
    <source>
        <dbReference type="EMBL" id="WAM33837.1"/>
    </source>
</evidence>
<keyword evidence="1" id="KW-0808">Transferase</keyword>
<dbReference type="EMBL" id="CP113865">
    <property type="protein sequence ID" value="WAM33837.1"/>
    <property type="molecule type" value="Genomic_DNA"/>
</dbReference>
<feature type="domain" description="Glycosyltransferase subfamily 4-like N-terminal" evidence="3">
    <location>
        <begin position="17"/>
        <end position="176"/>
    </location>
</feature>
<accession>A0ABY7BLW3</accession>
<reference evidence="4" key="1">
    <citation type="submission" date="2022-12" db="EMBL/GenBank/DDBJ databases">
        <authorList>
            <person name="Bing R.G."/>
            <person name="Willard D.J."/>
            <person name="Manesh M.J.H."/>
            <person name="Laemthong T."/>
            <person name="Crosby J.R."/>
            <person name="Kelly R.M."/>
        </authorList>
    </citation>
    <scope>NUCLEOTIDE SEQUENCE</scope>
    <source>
        <strain evidence="4">DSM 8990</strain>
    </source>
</reference>
<name>A0ABY7BLW3_9FIRM</name>
<organism evidence="4 5">
    <name type="scientific">Caldicellulosiruptor morganii</name>
    <dbReference type="NCBI Taxonomy" id="1387555"/>
    <lineage>
        <taxon>Bacteria</taxon>
        <taxon>Bacillati</taxon>
        <taxon>Bacillota</taxon>
        <taxon>Bacillota incertae sedis</taxon>
        <taxon>Caldicellulosiruptorales</taxon>
        <taxon>Caldicellulosiruptoraceae</taxon>
        <taxon>Caldicellulosiruptor</taxon>
    </lineage>
</organism>
<proteinExistence type="predicted"/>
<dbReference type="Proteomes" id="UP001164909">
    <property type="component" value="Chromosome"/>
</dbReference>
<evidence type="ECO:0000259" key="3">
    <source>
        <dbReference type="Pfam" id="PF13439"/>
    </source>
</evidence>
<evidence type="ECO:0000256" key="1">
    <source>
        <dbReference type="ARBA" id="ARBA00022679"/>
    </source>
</evidence>
<keyword evidence="5" id="KW-1185">Reference proteome</keyword>
<dbReference type="Pfam" id="PF00534">
    <property type="entry name" value="Glycos_transf_1"/>
    <property type="match status" value="1"/>
</dbReference>
<dbReference type="InterPro" id="IPR001296">
    <property type="entry name" value="Glyco_trans_1"/>
</dbReference>
<gene>
    <name evidence="4" type="ORF">OTK00_002382</name>
</gene>
<dbReference type="SUPFAM" id="SSF53756">
    <property type="entry name" value="UDP-Glycosyltransferase/glycogen phosphorylase"/>
    <property type="match status" value="1"/>
</dbReference>
<dbReference type="CDD" id="cd03809">
    <property type="entry name" value="GT4_MtfB-like"/>
    <property type="match status" value="1"/>
</dbReference>
<dbReference type="Pfam" id="PF13439">
    <property type="entry name" value="Glyco_transf_4"/>
    <property type="match status" value="1"/>
</dbReference>
<dbReference type="InterPro" id="IPR028098">
    <property type="entry name" value="Glyco_trans_4-like_N"/>
</dbReference>
<feature type="domain" description="Glycosyl transferase family 1" evidence="2">
    <location>
        <begin position="195"/>
        <end position="314"/>
    </location>
</feature>
<dbReference type="RefSeq" id="WP_045168647.1">
    <property type="nucleotide sequence ID" value="NZ_CP113865.1"/>
</dbReference>
<sequence>MLCVVDCRSINLEKNHGISRYTYEIIRNAPGNIKQHLILLSDTRNFNVLHRAFNQEVREIVKIRSPFLHPLENIEIPNVLRKIQKETKEQMAYFSPSFSSPPIEDKRIKKFITIHDLMHLDFYSSLKNRIYYSTLVKHYINTAVFVFTVSNYSKEKIIKYYGNSNKIKVIYPGIDMNTFRKLGSEEIEHFKSMYSYLPEKFFLFIGNNKRHKNFSYAYELYRSLKRFYPAHKFVSNVWDNESDKEIVRLEKLDDSLLCFLYNRCEAFLYPSLYEGFGLPPLEALACGAKVIASKCASLPEVLGEYAIYIDVYKSPEENVFEVVKKLNGQNHEFEVVKQYVSRFSWQVLSRKIFDFIFS</sequence>
<evidence type="ECO:0000259" key="2">
    <source>
        <dbReference type="Pfam" id="PF00534"/>
    </source>
</evidence>
<dbReference type="PANTHER" id="PTHR46401">
    <property type="entry name" value="GLYCOSYLTRANSFERASE WBBK-RELATED"/>
    <property type="match status" value="1"/>
</dbReference>
<evidence type="ECO:0000313" key="5">
    <source>
        <dbReference type="Proteomes" id="UP001164909"/>
    </source>
</evidence>
<dbReference type="PANTHER" id="PTHR46401:SF2">
    <property type="entry name" value="GLYCOSYLTRANSFERASE WBBK-RELATED"/>
    <property type="match status" value="1"/>
</dbReference>
<protein>
    <submittedName>
        <fullName evidence="4">Glycosyltransferase family 4 protein</fullName>
    </submittedName>
</protein>
<dbReference type="Gene3D" id="3.40.50.2000">
    <property type="entry name" value="Glycogen Phosphorylase B"/>
    <property type="match status" value="2"/>
</dbReference>